<evidence type="ECO:0000313" key="1">
    <source>
        <dbReference type="EMBL" id="SDF83345.1"/>
    </source>
</evidence>
<proteinExistence type="predicted"/>
<dbReference type="Proteomes" id="UP000198615">
    <property type="component" value="Unassembled WGS sequence"/>
</dbReference>
<organism evidence="1 2">
    <name type="scientific">Thalassobaculum litoreum DSM 18839</name>
    <dbReference type="NCBI Taxonomy" id="1123362"/>
    <lineage>
        <taxon>Bacteria</taxon>
        <taxon>Pseudomonadati</taxon>
        <taxon>Pseudomonadota</taxon>
        <taxon>Alphaproteobacteria</taxon>
        <taxon>Rhodospirillales</taxon>
        <taxon>Thalassobaculaceae</taxon>
        <taxon>Thalassobaculum</taxon>
    </lineage>
</organism>
<accession>A0A8G2EVE5</accession>
<dbReference type="AlphaFoldDB" id="A0A8G2EVE5"/>
<dbReference type="RefSeq" id="WP_093150653.1">
    <property type="nucleotide sequence ID" value="NZ_FNBW01000007.1"/>
</dbReference>
<protein>
    <submittedName>
        <fullName evidence="1">Uncharacterized protein</fullName>
    </submittedName>
</protein>
<dbReference type="EMBL" id="FNBW01000007">
    <property type="protein sequence ID" value="SDF83345.1"/>
    <property type="molecule type" value="Genomic_DNA"/>
</dbReference>
<evidence type="ECO:0000313" key="2">
    <source>
        <dbReference type="Proteomes" id="UP000198615"/>
    </source>
</evidence>
<name>A0A8G2EVE5_9PROT</name>
<dbReference type="InterPro" id="IPR048683">
    <property type="entry name" value="Sf6_terminase"/>
</dbReference>
<dbReference type="OrthoDB" id="8641910at2"/>
<dbReference type="Gene3D" id="1.10.10.60">
    <property type="entry name" value="Homeodomain-like"/>
    <property type="match status" value="1"/>
</dbReference>
<comment type="caution">
    <text evidence="1">The sequence shown here is derived from an EMBL/GenBank/DDBJ whole genome shotgun (WGS) entry which is preliminary data.</text>
</comment>
<reference evidence="1 2" key="1">
    <citation type="submission" date="2016-10" db="EMBL/GenBank/DDBJ databases">
        <authorList>
            <person name="Varghese N."/>
            <person name="Submissions S."/>
        </authorList>
    </citation>
    <scope>NUCLEOTIDE SEQUENCE [LARGE SCALE GENOMIC DNA]</scope>
    <source>
        <strain evidence="1 2">DSM 18839</strain>
    </source>
</reference>
<keyword evidence="2" id="KW-1185">Reference proteome</keyword>
<gene>
    <name evidence="1" type="ORF">SAMN05660686_02462</name>
</gene>
<sequence length="283" mass="31856">MANYEDCGPSAYDWDLIKPDWESGILTVDEMVKRHRISRDMLREKGREFVASGVWQERPRQAGRRPQALLDQAKALLAQGPVKHPDVPYYGDFTIGGREKPPTITGVASTEPRVIAYSKKVGERICDLVAQNWSLEEICTLPGMPATWRVMQWLRSPEHQDFCTIYWDAARAALLLQLDELDKELSEVVADTKKRNKNVSNARIQAIRERRQHLEFKVTNLLPHVFKGIGRATGRNAGDVENKSRLGGLAAIARKGTDQMLETGVIDPMTRKVNLKVVNGGKS</sequence>
<dbReference type="Pfam" id="PF20901">
    <property type="entry name" value="Sf6_terminase"/>
    <property type="match status" value="1"/>
</dbReference>